<dbReference type="AlphaFoldDB" id="A0A9Q1EXB3"/>
<evidence type="ECO:0000256" key="1">
    <source>
        <dbReference type="SAM" id="MobiDB-lite"/>
    </source>
</evidence>
<reference evidence="2" key="1">
    <citation type="journal article" date="2023" name="Science">
        <title>Genome structures resolve the early diversification of teleost fishes.</title>
        <authorList>
            <person name="Parey E."/>
            <person name="Louis A."/>
            <person name="Montfort J."/>
            <person name="Bouchez O."/>
            <person name="Roques C."/>
            <person name="Iampietro C."/>
            <person name="Lluch J."/>
            <person name="Castinel A."/>
            <person name="Donnadieu C."/>
            <person name="Desvignes T."/>
            <person name="Floi Bucao C."/>
            <person name="Jouanno E."/>
            <person name="Wen M."/>
            <person name="Mejri S."/>
            <person name="Dirks R."/>
            <person name="Jansen H."/>
            <person name="Henkel C."/>
            <person name="Chen W.J."/>
            <person name="Zahm M."/>
            <person name="Cabau C."/>
            <person name="Klopp C."/>
            <person name="Thompson A.W."/>
            <person name="Robinson-Rechavi M."/>
            <person name="Braasch I."/>
            <person name="Lecointre G."/>
            <person name="Bobe J."/>
            <person name="Postlethwait J.H."/>
            <person name="Berthelot C."/>
            <person name="Roest Crollius H."/>
            <person name="Guiguen Y."/>
        </authorList>
    </citation>
    <scope>NUCLEOTIDE SEQUENCE</scope>
    <source>
        <strain evidence="2">WJC10195</strain>
    </source>
</reference>
<dbReference type="Proteomes" id="UP001152622">
    <property type="component" value="Chromosome 11"/>
</dbReference>
<evidence type="ECO:0000313" key="2">
    <source>
        <dbReference type="EMBL" id="KAJ8346848.1"/>
    </source>
</evidence>
<feature type="region of interest" description="Disordered" evidence="1">
    <location>
        <begin position="12"/>
        <end position="31"/>
    </location>
</feature>
<name>A0A9Q1EXB3_SYNKA</name>
<protein>
    <submittedName>
        <fullName evidence="2">Uncharacterized protein</fullName>
    </submittedName>
</protein>
<comment type="caution">
    <text evidence="2">The sequence shown here is derived from an EMBL/GenBank/DDBJ whole genome shotgun (WGS) entry which is preliminary data.</text>
</comment>
<accession>A0A9Q1EXB3</accession>
<gene>
    <name evidence="2" type="ORF">SKAU_G00282490</name>
</gene>
<sequence>MLECICSLPVHSKHSHNHSHAEERQTGLPTLDASMTSVTDSAGYKDQFYPPKQQVNLQYWVQFDIKSLQNTSG</sequence>
<organism evidence="2 3">
    <name type="scientific">Synaphobranchus kaupii</name>
    <name type="common">Kaup's arrowtooth eel</name>
    <dbReference type="NCBI Taxonomy" id="118154"/>
    <lineage>
        <taxon>Eukaryota</taxon>
        <taxon>Metazoa</taxon>
        <taxon>Chordata</taxon>
        <taxon>Craniata</taxon>
        <taxon>Vertebrata</taxon>
        <taxon>Euteleostomi</taxon>
        <taxon>Actinopterygii</taxon>
        <taxon>Neopterygii</taxon>
        <taxon>Teleostei</taxon>
        <taxon>Anguilliformes</taxon>
        <taxon>Synaphobranchidae</taxon>
        <taxon>Synaphobranchus</taxon>
    </lineage>
</organism>
<evidence type="ECO:0000313" key="3">
    <source>
        <dbReference type="Proteomes" id="UP001152622"/>
    </source>
</evidence>
<keyword evidence="3" id="KW-1185">Reference proteome</keyword>
<proteinExistence type="predicted"/>
<dbReference type="EMBL" id="JAINUF010000011">
    <property type="protein sequence ID" value="KAJ8346848.1"/>
    <property type="molecule type" value="Genomic_DNA"/>
</dbReference>